<sequence>MGCGRRHAEGGSCRLLRHARGDRFGQRKPTGRSELGLRVNVHPGPPLRR</sequence>
<dbReference type="EMBL" id="CADCVU010000043">
    <property type="protein sequence ID" value="CAA9486230.1"/>
    <property type="molecule type" value="Genomic_DNA"/>
</dbReference>
<name>A0A6J4S8U0_9ACTN</name>
<accession>A0A6J4S8U0</accession>
<reference evidence="2" key="1">
    <citation type="submission" date="2020-02" db="EMBL/GenBank/DDBJ databases">
        <authorList>
            <person name="Meier V. D."/>
        </authorList>
    </citation>
    <scope>NUCLEOTIDE SEQUENCE</scope>
    <source>
        <strain evidence="2">AVDCRST_MAG45</strain>
    </source>
</reference>
<gene>
    <name evidence="2" type="ORF">AVDCRST_MAG45-468</name>
</gene>
<evidence type="ECO:0000256" key="1">
    <source>
        <dbReference type="SAM" id="MobiDB-lite"/>
    </source>
</evidence>
<proteinExistence type="predicted"/>
<protein>
    <submittedName>
        <fullName evidence="2">Uncharacterized protein</fullName>
    </submittedName>
</protein>
<organism evidence="2">
    <name type="scientific">uncultured Solirubrobacterales bacterium</name>
    <dbReference type="NCBI Taxonomy" id="768556"/>
    <lineage>
        <taxon>Bacteria</taxon>
        <taxon>Bacillati</taxon>
        <taxon>Actinomycetota</taxon>
        <taxon>Thermoleophilia</taxon>
        <taxon>Solirubrobacterales</taxon>
        <taxon>environmental samples</taxon>
    </lineage>
</organism>
<evidence type="ECO:0000313" key="2">
    <source>
        <dbReference type="EMBL" id="CAA9486230.1"/>
    </source>
</evidence>
<feature type="region of interest" description="Disordered" evidence="1">
    <location>
        <begin position="1"/>
        <end position="49"/>
    </location>
</feature>
<dbReference type="AlphaFoldDB" id="A0A6J4S8U0"/>